<accession>A0ABU8RWX1</accession>
<keyword evidence="10" id="KW-0969">Cilium</keyword>
<keyword evidence="10" id="KW-0966">Cell projection</keyword>
<evidence type="ECO:0000256" key="7">
    <source>
        <dbReference type="HAMAP-Rule" id="MF_00415"/>
    </source>
</evidence>
<comment type="caution">
    <text evidence="10">The sequence shown here is derived from an EMBL/GenBank/DDBJ whole genome shotgun (WGS) entry which is preliminary data.</text>
</comment>
<keyword evidence="6 7" id="KW-0998">Cell outer membrane</keyword>
<keyword evidence="3 9" id="KW-0732">Signal</keyword>
<dbReference type="InterPro" id="IPR000527">
    <property type="entry name" value="Flag_Lring"/>
</dbReference>
<name>A0ABU8RWX1_9SPHN</name>
<evidence type="ECO:0000256" key="8">
    <source>
        <dbReference type="SAM" id="MobiDB-lite"/>
    </source>
</evidence>
<evidence type="ECO:0000256" key="5">
    <source>
        <dbReference type="ARBA" id="ARBA00023143"/>
    </source>
</evidence>
<dbReference type="PANTHER" id="PTHR34933:SF1">
    <property type="entry name" value="FLAGELLAR L-RING PROTEIN"/>
    <property type="match status" value="1"/>
</dbReference>
<dbReference type="EMBL" id="JBBHJZ010000002">
    <property type="protein sequence ID" value="MEJ5977513.1"/>
    <property type="molecule type" value="Genomic_DNA"/>
</dbReference>
<reference evidence="10 11" key="1">
    <citation type="submission" date="2024-03" db="EMBL/GenBank/DDBJ databases">
        <authorList>
            <person name="Jo J.-H."/>
        </authorList>
    </citation>
    <scope>NUCLEOTIDE SEQUENCE [LARGE SCALE GENOMIC DNA]</scope>
    <source>
        <strain evidence="10 11">PS1R-30</strain>
    </source>
</reference>
<dbReference type="Pfam" id="PF02107">
    <property type="entry name" value="FlgH"/>
    <property type="match status" value="1"/>
</dbReference>
<dbReference type="PRINTS" id="PR01008">
    <property type="entry name" value="FLGLRINGFLGH"/>
</dbReference>
<protein>
    <recommendedName>
        <fullName evidence="7">Flagellar L-ring protein</fullName>
    </recommendedName>
    <alternativeName>
        <fullName evidence="7">Basal body L-ring protein</fullName>
    </alternativeName>
</protein>
<feature type="compositionally biased region" description="Polar residues" evidence="8">
    <location>
        <begin position="81"/>
        <end position="90"/>
    </location>
</feature>
<sequence length="219" mass="22738">MPLLAATVIAATALSASPALAKKQPKETFEATLPVAAPIAGPATGGIFNASMGYAPLYGGTRARMVGDALTILLVERTNASKTVGSQSQRDGGISLTPPKAGPFSVNPDALNASNNSSFKGSGNASQTSTLSSTLSVTIAEVRPNGTALVRGQKRMLLSQGNEWVQVSGIVRLIDIDENNTIESTRVADANIQYSGKGALQRASKQGWLGQFFNMISPF</sequence>
<dbReference type="HAMAP" id="MF_00415">
    <property type="entry name" value="FlgH"/>
    <property type="match status" value="1"/>
</dbReference>
<gene>
    <name evidence="7" type="primary">flgH</name>
    <name evidence="10" type="ORF">WG901_12760</name>
</gene>
<comment type="subunit">
    <text evidence="7">The basal body constitutes a major portion of the flagellar organelle and consists of four rings (L,P,S, and M) mounted on a central rod.</text>
</comment>
<evidence type="ECO:0000256" key="6">
    <source>
        <dbReference type="ARBA" id="ARBA00023237"/>
    </source>
</evidence>
<keyword evidence="11" id="KW-1185">Reference proteome</keyword>
<evidence type="ECO:0000256" key="3">
    <source>
        <dbReference type="ARBA" id="ARBA00022729"/>
    </source>
</evidence>
<dbReference type="Proteomes" id="UP001361239">
    <property type="component" value="Unassembled WGS sequence"/>
</dbReference>
<feature type="compositionally biased region" description="Polar residues" evidence="8">
    <location>
        <begin position="112"/>
        <end position="127"/>
    </location>
</feature>
<feature type="signal peptide" evidence="9">
    <location>
        <begin position="1"/>
        <end position="21"/>
    </location>
</feature>
<comment type="subcellular location">
    <subcellularLocation>
        <location evidence="7">Cell outer membrane</location>
    </subcellularLocation>
    <subcellularLocation>
        <location evidence="7">Bacterial flagellum basal body</location>
    </subcellularLocation>
</comment>
<keyword evidence="5 7" id="KW-0975">Bacterial flagellum</keyword>
<dbReference type="PANTHER" id="PTHR34933">
    <property type="entry name" value="FLAGELLAR L-RING PROTEIN"/>
    <property type="match status" value="1"/>
</dbReference>
<feature type="region of interest" description="Disordered" evidence="8">
    <location>
        <begin position="81"/>
        <end position="127"/>
    </location>
</feature>
<dbReference type="RefSeq" id="WP_339587711.1">
    <property type="nucleotide sequence ID" value="NZ_JBBHJZ010000002.1"/>
</dbReference>
<evidence type="ECO:0000256" key="9">
    <source>
        <dbReference type="SAM" id="SignalP"/>
    </source>
</evidence>
<evidence type="ECO:0000256" key="4">
    <source>
        <dbReference type="ARBA" id="ARBA00023136"/>
    </source>
</evidence>
<evidence type="ECO:0000256" key="2">
    <source>
        <dbReference type="ARBA" id="ARBA00006929"/>
    </source>
</evidence>
<keyword evidence="4 7" id="KW-0472">Membrane</keyword>
<feature type="chain" id="PRO_5045689546" description="Flagellar L-ring protein" evidence="9">
    <location>
        <begin position="22"/>
        <end position="219"/>
    </location>
</feature>
<organism evidence="10 11">
    <name type="scientific">Novosphingobium anseongense</name>
    <dbReference type="NCBI Taxonomy" id="3133436"/>
    <lineage>
        <taxon>Bacteria</taxon>
        <taxon>Pseudomonadati</taxon>
        <taxon>Pseudomonadota</taxon>
        <taxon>Alphaproteobacteria</taxon>
        <taxon>Sphingomonadales</taxon>
        <taxon>Sphingomonadaceae</taxon>
        <taxon>Novosphingobium</taxon>
    </lineage>
</organism>
<comment type="similarity">
    <text evidence="2 7">Belongs to the FlgH family.</text>
</comment>
<keyword evidence="10" id="KW-0282">Flagellum</keyword>
<evidence type="ECO:0000313" key="11">
    <source>
        <dbReference type="Proteomes" id="UP001361239"/>
    </source>
</evidence>
<evidence type="ECO:0000313" key="10">
    <source>
        <dbReference type="EMBL" id="MEJ5977513.1"/>
    </source>
</evidence>
<proteinExistence type="inferred from homology"/>
<comment type="function">
    <text evidence="1 7">Assembles around the rod to form the L-ring and probably protects the motor/basal body from shearing forces during rotation.</text>
</comment>
<evidence type="ECO:0000256" key="1">
    <source>
        <dbReference type="ARBA" id="ARBA00002591"/>
    </source>
</evidence>